<evidence type="ECO:0000256" key="4">
    <source>
        <dbReference type="ARBA" id="ARBA00022692"/>
    </source>
</evidence>
<feature type="compositionally biased region" description="Low complexity" evidence="7">
    <location>
        <begin position="43"/>
        <end position="55"/>
    </location>
</feature>
<evidence type="ECO:0000256" key="5">
    <source>
        <dbReference type="ARBA" id="ARBA00022989"/>
    </source>
</evidence>
<dbReference type="GO" id="GO:0033573">
    <property type="term" value="C:high-affinity iron permease complex"/>
    <property type="evidence" value="ECO:0007669"/>
    <property type="project" value="InterPro"/>
</dbReference>
<evidence type="ECO:0000256" key="7">
    <source>
        <dbReference type="SAM" id="MobiDB-lite"/>
    </source>
</evidence>
<dbReference type="PANTHER" id="PTHR31632:SF2">
    <property type="entry name" value="PLASMA MEMBRANE IRON PERMEASE"/>
    <property type="match status" value="1"/>
</dbReference>
<feature type="transmembrane region" description="Helical" evidence="8">
    <location>
        <begin position="404"/>
        <end position="423"/>
    </location>
</feature>
<keyword evidence="3" id="KW-0408">Iron</keyword>
<dbReference type="InterPro" id="IPR004923">
    <property type="entry name" value="FTR1/Fip1/EfeU"/>
</dbReference>
<keyword evidence="5 8" id="KW-1133">Transmembrane helix</keyword>
<dbReference type="STRING" id="1569628.A0A316UJU8"/>
<comment type="subcellular location">
    <subcellularLocation>
        <location evidence="1">Membrane</location>
        <topology evidence="1">Multi-pass membrane protein</topology>
    </subcellularLocation>
</comment>
<accession>A0A316UJU8</accession>
<evidence type="ECO:0000256" key="6">
    <source>
        <dbReference type="ARBA" id="ARBA00023136"/>
    </source>
</evidence>
<evidence type="ECO:0000256" key="1">
    <source>
        <dbReference type="ARBA" id="ARBA00004141"/>
    </source>
</evidence>
<dbReference type="AlphaFoldDB" id="A0A316UJU8"/>
<evidence type="ECO:0000256" key="2">
    <source>
        <dbReference type="ARBA" id="ARBA00008333"/>
    </source>
</evidence>
<evidence type="ECO:0000313" key="9">
    <source>
        <dbReference type="EMBL" id="PWN25546.1"/>
    </source>
</evidence>
<keyword evidence="6 8" id="KW-0472">Membrane</keyword>
<name>A0A316UJU8_9BASI</name>
<feature type="compositionally biased region" description="Polar residues" evidence="7">
    <location>
        <begin position="78"/>
        <end position="88"/>
    </location>
</feature>
<comment type="similarity">
    <text evidence="2">Belongs to the oxidase-dependent Fe transporter (OFeT) (TC 9.A.10.1) family.</text>
</comment>
<feature type="transmembrane region" description="Helical" evidence="8">
    <location>
        <begin position="148"/>
        <end position="171"/>
    </location>
</feature>
<feature type="transmembrane region" description="Helical" evidence="8">
    <location>
        <begin position="320"/>
        <end position="342"/>
    </location>
</feature>
<keyword evidence="10" id="KW-1185">Reference proteome</keyword>
<feature type="transmembrane region" description="Helical" evidence="8">
    <location>
        <begin position="111"/>
        <end position="136"/>
    </location>
</feature>
<reference evidence="9 10" key="1">
    <citation type="journal article" date="2018" name="Mol. Biol. Evol.">
        <title>Broad Genomic Sampling Reveals a Smut Pathogenic Ancestry of the Fungal Clade Ustilaginomycotina.</title>
        <authorList>
            <person name="Kijpornyongpan T."/>
            <person name="Mondo S.J."/>
            <person name="Barry K."/>
            <person name="Sandor L."/>
            <person name="Lee J."/>
            <person name="Lipzen A."/>
            <person name="Pangilinan J."/>
            <person name="LaButti K."/>
            <person name="Hainaut M."/>
            <person name="Henrissat B."/>
            <person name="Grigoriev I.V."/>
            <person name="Spatafora J.W."/>
            <person name="Aime M.C."/>
        </authorList>
    </citation>
    <scope>NUCLEOTIDE SEQUENCE [LARGE SCALE GENOMIC DNA]</scope>
    <source>
        <strain evidence="9 10">MCA 5214</strain>
    </source>
</reference>
<keyword evidence="3" id="KW-0410">Iron transport</keyword>
<dbReference type="PANTHER" id="PTHR31632">
    <property type="entry name" value="IRON TRANSPORTER FTH1"/>
    <property type="match status" value="1"/>
</dbReference>
<protein>
    <submittedName>
        <fullName evidence="9">Iron permease FTR1</fullName>
    </submittedName>
</protein>
<keyword evidence="3" id="KW-0813">Transport</keyword>
<dbReference type="GO" id="GO:0015093">
    <property type="term" value="F:ferrous iron transmembrane transporter activity"/>
    <property type="evidence" value="ECO:0007669"/>
    <property type="project" value="TreeGrafter"/>
</dbReference>
<dbReference type="Pfam" id="PF03239">
    <property type="entry name" value="FTR1"/>
    <property type="match status" value="1"/>
</dbReference>
<feature type="transmembrane region" description="Helical" evidence="8">
    <location>
        <begin position="257"/>
        <end position="282"/>
    </location>
</feature>
<gene>
    <name evidence="9" type="ORF">BDZ90DRAFT_243050</name>
</gene>
<dbReference type="EMBL" id="KZ819675">
    <property type="protein sequence ID" value="PWN25546.1"/>
    <property type="molecule type" value="Genomic_DNA"/>
</dbReference>
<dbReference type="GeneID" id="37029244"/>
<dbReference type="OrthoDB" id="4364at2759"/>
<dbReference type="Proteomes" id="UP000245884">
    <property type="component" value="Unassembled WGS sequence"/>
</dbReference>
<dbReference type="RefSeq" id="XP_025360158.1">
    <property type="nucleotide sequence ID" value="XM_025507421.1"/>
</dbReference>
<proteinExistence type="inferred from homology"/>
<evidence type="ECO:0000256" key="3">
    <source>
        <dbReference type="ARBA" id="ARBA00022496"/>
    </source>
</evidence>
<organism evidence="9 10">
    <name type="scientific">Jaminaea rosea</name>
    <dbReference type="NCBI Taxonomy" id="1569628"/>
    <lineage>
        <taxon>Eukaryota</taxon>
        <taxon>Fungi</taxon>
        <taxon>Dikarya</taxon>
        <taxon>Basidiomycota</taxon>
        <taxon>Ustilaginomycotina</taxon>
        <taxon>Exobasidiomycetes</taxon>
        <taxon>Microstromatales</taxon>
        <taxon>Microstromatales incertae sedis</taxon>
        <taxon>Jaminaea</taxon>
    </lineage>
</organism>
<feature type="region of interest" description="Disordered" evidence="7">
    <location>
        <begin position="42"/>
        <end position="89"/>
    </location>
</feature>
<keyword evidence="4 8" id="KW-0812">Transmembrane</keyword>
<feature type="transmembrane region" description="Helical" evidence="8">
    <location>
        <begin position="288"/>
        <end position="308"/>
    </location>
</feature>
<evidence type="ECO:0000256" key="8">
    <source>
        <dbReference type="SAM" id="Phobius"/>
    </source>
</evidence>
<keyword evidence="3" id="KW-0406">Ion transport</keyword>
<sequence>MGQNVFAPSIFFITFRESLEAALVVGTLMGMLESLAHDLLPDSKSSSASSTVGNSEESKEASTPNGSSEERKEAIGPNDSTSSTNVNGNADAEIDANHAERRVLIKKLRKLVLLGAGCGLGIAFIIGAIFLAVFYTQSNDLYAKAEELWEGIFCLIATLLLTPMSLAILRADQSKAKWRRKMNKAFAGKLNSSQVEDNIAVAGMVQRVESKDVPATTPASERVPHLTNAETGKASLGSRILEAIKAPFRKANRGSTILFTIPFVTTLREGLEAVVFVGGVSLGLPATSIPLAAIVGLACGFLIGYIVFRAGGFGKIKIFLLFSTCLLLLIAAGLFSRCIYYFQFYRYVQKVGDGAAEGGDGNGSFDALNYVFHLDYANPENNDGGWGLLNALVGWNNTGTLGSILGYVFYWIVVVAWLVYIMAKEKRLPGQKKQAVVL</sequence>
<evidence type="ECO:0000313" key="10">
    <source>
        <dbReference type="Proteomes" id="UP000245884"/>
    </source>
</evidence>